<dbReference type="OrthoDB" id="8966302at2"/>
<dbReference type="Pfam" id="PF07963">
    <property type="entry name" value="N_methyl"/>
    <property type="match status" value="1"/>
</dbReference>
<dbReference type="KEGG" id="cbw:RR42_m3165"/>
<dbReference type="InterPro" id="IPR045584">
    <property type="entry name" value="Pilin-like"/>
</dbReference>
<proteinExistence type="predicted"/>
<gene>
    <name evidence="2" type="ORF">RR42_m3165</name>
</gene>
<dbReference type="GO" id="GO:0043683">
    <property type="term" value="P:type IV pilus assembly"/>
    <property type="evidence" value="ECO:0007669"/>
    <property type="project" value="InterPro"/>
</dbReference>
<sequence length="149" mass="15921">MTPCHRPAGFTLLELLITLTVCAILMAMVIPAWHQHMERGRRAEARSALIGLMLDLERHALATMTFAAQPGGATAAGKWPRSVPAQAARPRHWINASACPGSGLAHCVELRAVPQTPDASCGTLILRSTGEWLSQPAFAAEPVPLPRAC</sequence>
<dbReference type="NCBIfam" id="TIGR02532">
    <property type="entry name" value="IV_pilin_GFxxxE"/>
    <property type="match status" value="1"/>
</dbReference>
<keyword evidence="3" id="KW-1185">Reference proteome</keyword>
<dbReference type="RefSeq" id="WP_043348559.1">
    <property type="nucleotide sequence ID" value="NZ_CP010536.1"/>
</dbReference>
<keyword evidence="1" id="KW-1133">Transmembrane helix</keyword>
<evidence type="ECO:0000313" key="2">
    <source>
        <dbReference type="EMBL" id="AJG20534.1"/>
    </source>
</evidence>
<dbReference type="InterPro" id="IPR012902">
    <property type="entry name" value="N_methyl_site"/>
</dbReference>
<evidence type="ECO:0000256" key="1">
    <source>
        <dbReference type="SAM" id="Phobius"/>
    </source>
</evidence>
<dbReference type="SUPFAM" id="SSF54523">
    <property type="entry name" value="Pili subunits"/>
    <property type="match status" value="1"/>
</dbReference>
<keyword evidence="1" id="KW-0812">Transmembrane</keyword>
<dbReference type="AlphaFoldDB" id="A0A0C4YES8"/>
<dbReference type="EMBL" id="CP010536">
    <property type="protein sequence ID" value="AJG20534.1"/>
    <property type="molecule type" value="Genomic_DNA"/>
</dbReference>
<reference evidence="2 3" key="1">
    <citation type="journal article" date="2015" name="Genome Announc.">
        <title>Complete Genome Sequence of Cupriavidus basilensis 4G11, Isolated from the Oak Ridge Field Research Center Site.</title>
        <authorList>
            <person name="Ray J."/>
            <person name="Waters R.J."/>
            <person name="Skerker J.M."/>
            <person name="Kuehl J.V."/>
            <person name="Price M.N."/>
            <person name="Huang J."/>
            <person name="Chakraborty R."/>
            <person name="Arkin A.P."/>
            <person name="Deutschbauer A."/>
        </authorList>
    </citation>
    <scope>NUCLEOTIDE SEQUENCE [LARGE SCALE GENOMIC DNA]</scope>
    <source>
        <strain evidence="2">4G11</strain>
    </source>
</reference>
<protein>
    <submittedName>
        <fullName evidence="2">Type IV pilus biogenesis protein PilE</fullName>
    </submittedName>
</protein>
<dbReference type="InterPro" id="IPR031982">
    <property type="entry name" value="PilE-like"/>
</dbReference>
<dbReference type="Proteomes" id="UP000031843">
    <property type="component" value="Chromosome main"/>
</dbReference>
<evidence type="ECO:0000313" key="3">
    <source>
        <dbReference type="Proteomes" id="UP000031843"/>
    </source>
</evidence>
<name>A0A0C4YES8_9BURK</name>
<dbReference type="Gene3D" id="3.30.700.10">
    <property type="entry name" value="Glycoprotein, Type 4 Pilin"/>
    <property type="match status" value="1"/>
</dbReference>
<feature type="transmembrane region" description="Helical" evidence="1">
    <location>
        <begin position="12"/>
        <end position="33"/>
    </location>
</feature>
<dbReference type="STRING" id="68895.RR42_m3165"/>
<dbReference type="Pfam" id="PF16732">
    <property type="entry name" value="ComP_DUS"/>
    <property type="match status" value="1"/>
</dbReference>
<keyword evidence="1" id="KW-0472">Membrane</keyword>
<organism evidence="2 3">
    <name type="scientific">Cupriavidus basilensis</name>
    <dbReference type="NCBI Taxonomy" id="68895"/>
    <lineage>
        <taxon>Bacteria</taxon>
        <taxon>Pseudomonadati</taxon>
        <taxon>Pseudomonadota</taxon>
        <taxon>Betaproteobacteria</taxon>
        <taxon>Burkholderiales</taxon>
        <taxon>Burkholderiaceae</taxon>
        <taxon>Cupriavidus</taxon>
    </lineage>
</organism>
<accession>A0A0C4YES8</accession>